<organism evidence="1">
    <name type="scientific">Rhizophora mucronata</name>
    <name type="common">Asiatic mangrove</name>
    <dbReference type="NCBI Taxonomy" id="61149"/>
    <lineage>
        <taxon>Eukaryota</taxon>
        <taxon>Viridiplantae</taxon>
        <taxon>Streptophyta</taxon>
        <taxon>Embryophyta</taxon>
        <taxon>Tracheophyta</taxon>
        <taxon>Spermatophyta</taxon>
        <taxon>Magnoliopsida</taxon>
        <taxon>eudicotyledons</taxon>
        <taxon>Gunneridae</taxon>
        <taxon>Pentapetalae</taxon>
        <taxon>rosids</taxon>
        <taxon>fabids</taxon>
        <taxon>Malpighiales</taxon>
        <taxon>Rhizophoraceae</taxon>
        <taxon>Rhizophora</taxon>
    </lineage>
</organism>
<dbReference type="EMBL" id="GGEC01075626">
    <property type="protein sequence ID" value="MBX56110.1"/>
    <property type="molecule type" value="Transcribed_RNA"/>
</dbReference>
<proteinExistence type="predicted"/>
<dbReference type="AlphaFoldDB" id="A0A2P2PMW0"/>
<accession>A0A2P2PMW0</accession>
<reference evidence="1" key="1">
    <citation type="submission" date="2018-02" db="EMBL/GenBank/DDBJ databases">
        <title>Rhizophora mucronata_Transcriptome.</title>
        <authorList>
            <person name="Meera S.P."/>
            <person name="Sreeshan A."/>
            <person name="Augustine A."/>
        </authorList>
    </citation>
    <scope>NUCLEOTIDE SEQUENCE</scope>
    <source>
        <tissue evidence="1">Leaf</tissue>
    </source>
</reference>
<sequence length="21" mass="2598">MSDVLLDLRLLLLRIFQRLRN</sequence>
<protein>
    <submittedName>
        <fullName evidence="1">Uncharacterized protein</fullName>
    </submittedName>
</protein>
<evidence type="ECO:0000313" key="1">
    <source>
        <dbReference type="EMBL" id="MBX56110.1"/>
    </source>
</evidence>
<name>A0A2P2PMW0_RHIMU</name>